<organism evidence="4 5">
    <name type="scientific">Protea cynaroides</name>
    <dbReference type="NCBI Taxonomy" id="273540"/>
    <lineage>
        <taxon>Eukaryota</taxon>
        <taxon>Viridiplantae</taxon>
        <taxon>Streptophyta</taxon>
        <taxon>Embryophyta</taxon>
        <taxon>Tracheophyta</taxon>
        <taxon>Spermatophyta</taxon>
        <taxon>Magnoliopsida</taxon>
        <taxon>Proteales</taxon>
        <taxon>Proteaceae</taxon>
        <taxon>Protea</taxon>
    </lineage>
</organism>
<gene>
    <name evidence="4" type="ORF">NE237_001372</name>
</gene>
<dbReference type="SUPFAM" id="SSF57850">
    <property type="entry name" value="RING/U-box"/>
    <property type="match status" value="1"/>
</dbReference>
<dbReference type="GO" id="GO:0008270">
    <property type="term" value="F:zinc ion binding"/>
    <property type="evidence" value="ECO:0007669"/>
    <property type="project" value="UniProtKB-KW"/>
</dbReference>
<feature type="compositionally biased region" description="Basic and acidic residues" evidence="2">
    <location>
        <begin position="271"/>
        <end position="281"/>
    </location>
</feature>
<feature type="domain" description="RING-type" evidence="3">
    <location>
        <begin position="1017"/>
        <end position="1056"/>
    </location>
</feature>
<feature type="compositionally biased region" description="Polar residues" evidence="2">
    <location>
        <begin position="657"/>
        <end position="668"/>
    </location>
</feature>
<dbReference type="CDD" id="cd16647">
    <property type="entry name" value="mRING-HC-C3HC5_NEU1"/>
    <property type="match status" value="1"/>
</dbReference>
<dbReference type="Pfam" id="PF13920">
    <property type="entry name" value="zf-C3HC4_3"/>
    <property type="match status" value="1"/>
</dbReference>
<keyword evidence="1" id="KW-0863">Zinc-finger</keyword>
<feature type="region of interest" description="Disordered" evidence="2">
    <location>
        <begin position="149"/>
        <end position="169"/>
    </location>
</feature>
<reference evidence="4" key="1">
    <citation type="journal article" date="2023" name="Plant J.">
        <title>The genome of the king protea, Protea cynaroides.</title>
        <authorList>
            <person name="Chang J."/>
            <person name="Duong T.A."/>
            <person name="Schoeman C."/>
            <person name="Ma X."/>
            <person name="Roodt D."/>
            <person name="Barker N."/>
            <person name="Li Z."/>
            <person name="Van de Peer Y."/>
            <person name="Mizrachi E."/>
        </authorList>
    </citation>
    <scope>NUCLEOTIDE SEQUENCE</scope>
    <source>
        <tissue evidence="4">Young leaves</tissue>
    </source>
</reference>
<evidence type="ECO:0000256" key="1">
    <source>
        <dbReference type="PROSITE-ProRule" id="PRU00175"/>
    </source>
</evidence>
<dbReference type="Proteomes" id="UP001141806">
    <property type="component" value="Unassembled WGS sequence"/>
</dbReference>
<feature type="compositionally biased region" description="Basic and acidic residues" evidence="2">
    <location>
        <begin position="72"/>
        <end position="102"/>
    </location>
</feature>
<dbReference type="PROSITE" id="PS50089">
    <property type="entry name" value="ZF_RING_2"/>
    <property type="match status" value="1"/>
</dbReference>
<evidence type="ECO:0000259" key="3">
    <source>
        <dbReference type="PROSITE" id="PS50089"/>
    </source>
</evidence>
<proteinExistence type="predicted"/>
<feature type="compositionally biased region" description="Polar residues" evidence="2">
    <location>
        <begin position="159"/>
        <end position="169"/>
    </location>
</feature>
<comment type="caution">
    <text evidence="4">The sequence shown here is derived from an EMBL/GenBank/DDBJ whole genome shotgun (WGS) entry which is preliminary data.</text>
</comment>
<dbReference type="PANTHER" id="PTHR47820">
    <property type="entry name" value="BNAC05G24000D PROTEIN"/>
    <property type="match status" value="1"/>
</dbReference>
<feature type="region of interest" description="Disordered" evidence="2">
    <location>
        <begin position="478"/>
        <end position="506"/>
    </location>
</feature>
<evidence type="ECO:0000313" key="4">
    <source>
        <dbReference type="EMBL" id="KAJ4976266.1"/>
    </source>
</evidence>
<dbReference type="PANTHER" id="PTHR47820:SF3">
    <property type="entry name" value="OS07G0499800 PROTEIN"/>
    <property type="match status" value="1"/>
</dbReference>
<feature type="compositionally biased region" description="Basic and acidic residues" evidence="2">
    <location>
        <begin position="490"/>
        <end position="502"/>
    </location>
</feature>
<dbReference type="InterPro" id="IPR013083">
    <property type="entry name" value="Znf_RING/FYVE/PHD"/>
</dbReference>
<feature type="compositionally biased region" description="Polar residues" evidence="2">
    <location>
        <begin position="188"/>
        <end position="203"/>
    </location>
</feature>
<feature type="compositionally biased region" description="Basic and acidic residues" evidence="2">
    <location>
        <begin position="669"/>
        <end position="681"/>
    </location>
</feature>
<feature type="region of interest" description="Disordered" evidence="2">
    <location>
        <begin position="61"/>
        <end position="110"/>
    </location>
</feature>
<keyword evidence="5" id="KW-1185">Reference proteome</keyword>
<dbReference type="AlphaFoldDB" id="A0A9Q0KU13"/>
<dbReference type="OrthoDB" id="6078042at2759"/>
<keyword evidence="1" id="KW-0479">Metal-binding</keyword>
<keyword evidence="1" id="KW-0862">Zinc</keyword>
<sequence length="1069" mass="120549">MAFSQVQIASAHFGSVLKDHNWRHSDKERESNDNVRAQEQASFDKNLKDFVINSCIAFSGSRDSVSDSDENSENRVDKQEKNDHNLRPPSRVEEEARVDEKPSPIARNQSRIIDRRATREAREMIITMDRQTHESELLALSNSHPVSTVASSFPAESPHTPSESSVDLPNLHTSSLLQMWREFEAESKLTSGNHSSLNSNSTIFGDGRIDSGTSNLENASVENRSQSSEVCDSGDERYEASATHEYSFADWESERNTPCERLPSLQGSVSDDGRATDVGESERHRVADIIRKLTSGKPIATHSSITPSNDELDQDVPTVIDPVPEQGGENRGLPNVGKGARVRGRQAMMDLLMQMERERQRELNELVERRAVSRFSQRGRIQSMLKLRFLRLEVAAIGQQPAASAASELCRLQQGTSILALRRKFSPNRDDGEIHSGESADNTKCHTQLPDSEHFSTSDQIINEEVPHQEVTMIEQESTPPMHHSMPSISEDRQEEAIHSSDHASQGTSLVVSNLSQEGSIAKIEQEITPSSHHSMPSINDQIINEEVPRQEVTMIEQESTPPMHHSMPSISEDREEEAIHSSDHASQGTSLVVSNLSQEGSIAKIEQEITPSSHHSMPSINEDLREEARQSSHHAWKGMSLMINHLAQEGSINTVTASHDSEGNGTTKEPELDTEQHDGSTDGTWLGDFSSSQSDWRHSRQAWYKDVLDNNYEDRERNLVTEEPESDMQLAGSTDGTWLTDGFHPQTDWTEQPWHQNVLENNSEDREGNVVTDEPYPDMEQLEGSTDGTWLGDVSCPPRDWRCSREDWYQEVLNNSENGEIRELLQRRRVSNFLASELKETMDQMIMSSFHRRRHQSEAIGREENLFEHPDPEASSTSLHFTSTSFSLPLSMSYNLPLPNQLRSRNWCLDHEARDVSAQVASTSLQPSKYQCQDNLQSTINHRSLEMDLISDLRGHIVRLHDEIYELRKSMESCMDMQNKLQHSIKKEVSAAVYQSVHGGEATELLNLVPMRNGKCCMCYEMQVDSLLYRCGHMCTCFKCAHELQWSTGRCPICEAPILDVVRAYPNS</sequence>
<feature type="region of interest" description="Disordered" evidence="2">
    <location>
        <begin position="188"/>
        <end position="281"/>
    </location>
</feature>
<dbReference type="Gene3D" id="3.30.40.10">
    <property type="entry name" value="Zinc/RING finger domain, C3HC4 (zinc finger)"/>
    <property type="match status" value="1"/>
</dbReference>
<accession>A0A9Q0KU13</accession>
<feature type="region of interest" description="Disordered" evidence="2">
    <location>
        <begin position="657"/>
        <end position="693"/>
    </location>
</feature>
<dbReference type="EMBL" id="JAMYWD010000003">
    <property type="protein sequence ID" value="KAJ4976266.1"/>
    <property type="molecule type" value="Genomic_DNA"/>
</dbReference>
<evidence type="ECO:0000313" key="5">
    <source>
        <dbReference type="Proteomes" id="UP001141806"/>
    </source>
</evidence>
<name>A0A9Q0KU13_9MAGN</name>
<evidence type="ECO:0000256" key="2">
    <source>
        <dbReference type="SAM" id="MobiDB-lite"/>
    </source>
</evidence>
<protein>
    <recommendedName>
        <fullName evidence="3">RING-type domain-containing protein</fullName>
    </recommendedName>
</protein>
<feature type="compositionally biased region" description="Polar residues" evidence="2">
    <location>
        <begin position="211"/>
        <end position="230"/>
    </location>
</feature>
<dbReference type="InterPro" id="IPR001841">
    <property type="entry name" value="Znf_RING"/>
</dbReference>